<evidence type="ECO:0000313" key="2">
    <source>
        <dbReference type="Proteomes" id="UP000076587"/>
    </source>
</evidence>
<sequence>MIMIGAVSSNQNMSFGRTENQLSTEQTDTIKATLEQFAPQNLSEEDAKSIVETFKEAGIKPGKALAEQMSELGFDAKAVGELAGVEPPPKPPKGGESSTIDLQQVVEFLSKSLEELDTSNLDEEQKQALFGELKSEFGLKEDSNFVKISV</sequence>
<protein>
    <submittedName>
        <fullName evidence="1">Uncharacterized protein</fullName>
    </submittedName>
</protein>
<evidence type="ECO:0000313" key="1">
    <source>
        <dbReference type="EMBL" id="KZN58836.1"/>
    </source>
</evidence>
<dbReference type="Proteomes" id="UP000076587">
    <property type="component" value="Unassembled WGS sequence"/>
</dbReference>
<proteinExistence type="predicted"/>
<dbReference type="OrthoDB" id="6119669at2"/>
<reference evidence="1 2" key="1">
    <citation type="submission" date="2013-07" db="EMBL/GenBank/DDBJ databases">
        <title>Comparative Genomic and Metabolomic Analysis of Twelve Strains of Pseudoalteromonas luteoviolacea.</title>
        <authorList>
            <person name="Vynne N.G."/>
            <person name="Mansson M."/>
            <person name="Gram L."/>
        </authorList>
    </citation>
    <scope>NUCLEOTIDE SEQUENCE [LARGE SCALE GENOMIC DNA]</scope>
    <source>
        <strain evidence="1 2">NCIMB 1942</strain>
    </source>
</reference>
<gene>
    <name evidence="1" type="ORF">N482_00185</name>
</gene>
<accession>A0A167I381</accession>
<dbReference type="AlphaFoldDB" id="A0A167I381"/>
<dbReference type="EMBL" id="AUXT01000001">
    <property type="protein sequence ID" value="KZN58836.1"/>
    <property type="molecule type" value="Genomic_DNA"/>
</dbReference>
<comment type="caution">
    <text evidence="1">The sequence shown here is derived from an EMBL/GenBank/DDBJ whole genome shotgun (WGS) entry which is preliminary data.</text>
</comment>
<name>A0A167I381_9GAMM</name>
<organism evidence="1 2">
    <name type="scientific">Pseudoalteromonas luteoviolacea NCIMB 1942</name>
    <dbReference type="NCBI Taxonomy" id="1365253"/>
    <lineage>
        <taxon>Bacteria</taxon>
        <taxon>Pseudomonadati</taxon>
        <taxon>Pseudomonadota</taxon>
        <taxon>Gammaproteobacteria</taxon>
        <taxon>Alteromonadales</taxon>
        <taxon>Pseudoalteromonadaceae</taxon>
        <taxon>Pseudoalteromonas</taxon>
    </lineage>
</organism>
<dbReference type="PATRIC" id="fig|1365253.3.peg.40"/>